<dbReference type="RefSeq" id="XP_025048476.1">
    <property type="nucleotide sequence ID" value="XM_025192691.1"/>
</dbReference>
<evidence type="ECO:0000256" key="2">
    <source>
        <dbReference type="ARBA" id="ARBA00007163"/>
    </source>
</evidence>
<dbReference type="GO" id="GO:0070059">
    <property type="term" value="P:intrinsic apoptotic signaling pathway in response to endoplasmic reticulum stress"/>
    <property type="evidence" value="ECO:0007669"/>
    <property type="project" value="TreeGrafter"/>
</dbReference>
<dbReference type="CTD" id="1649"/>
<evidence type="ECO:0000256" key="12">
    <source>
        <dbReference type="SAM" id="MobiDB-lite"/>
    </source>
</evidence>
<keyword evidence="13" id="KW-1185">Reference proteome</keyword>
<dbReference type="Gene3D" id="1.20.5.170">
    <property type="match status" value="1"/>
</dbReference>
<proteinExistence type="inferred from homology"/>
<feature type="compositionally biased region" description="Basic and acidic residues" evidence="12">
    <location>
        <begin position="134"/>
        <end position="145"/>
    </location>
</feature>
<feature type="region of interest" description="Disordered" evidence="12">
    <location>
        <begin position="91"/>
        <end position="145"/>
    </location>
</feature>
<keyword evidence="8" id="KW-0238">DNA-binding</keyword>
<dbReference type="GO" id="GO:0046982">
    <property type="term" value="F:protein heterodimerization activity"/>
    <property type="evidence" value="ECO:0007669"/>
    <property type="project" value="TreeGrafter"/>
</dbReference>
<dbReference type="GO" id="GO:1990622">
    <property type="term" value="C:CHOP-ATF3 complex"/>
    <property type="evidence" value="ECO:0007669"/>
    <property type="project" value="TreeGrafter"/>
</dbReference>
<evidence type="ECO:0000256" key="6">
    <source>
        <dbReference type="ARBA" id="ARBA00022843"/>
    </source>
</evidence>
<sequence length="184" mass="19780">MAAEPLPLGAGATGPLPSWELEAWYEDLQEVLSSEETGRQPQVPGVAEQEELKDLATLDTTALLWGLDTPVPAETPELDAELLELLSVTAPIPAGPLGSDSSLSSPAHTGPEDEEGGAGCRRGEQLVGGRARRGQREREQEAERRVAELTAQNARLRAEIDRLSTQVEATRAALIERMVNLRQA</sequence>
<dbReference type="InterPro" id="IPR016670">
    <property type="entry name" value="DNA_damage_induc_transcript_3"/>
</dbReference>
<dbReference type="KEGG" id="asn:102384643"/>
<dbReference type="GO" id="GO:1990617">
    <property type="term" value="C:CHOP-ATF4 complex"/>
    <property type="evidence" value="ECO:0007669"/>
    <property type="project" value="TreeGrafter"/>
</dbReference>
<dbReference type="GO" id="GO:0006983">
    <property type="term" value="P:ER overload response"/>
    <property type="evidence" value="ECO:0007669"/>
    <property type="project" value="TreeGrafter"/>
</dbReference>
<keyword evidence="4" id="KW-0678">Repressor</keyword>
<dbReference type="PANTHER" id="PTHR16833">
    <property type="entry name" value="DNA DAMAGE-INDUCIBLE TRANSCRIPT 3 DDIT3"/>
    <property type="match status" value="1"/>
</dbReference>
<dbReference type="GO" id="GO:0001228">
    <property type="term" value="F:DNA-binding transcription activator activity, RNA polymerase II-specific"/>
    <property type="evidence" value="ECO:0007669"/>
    <property type="project" value="TreeGrafter"/>
</dbReference>
<evidence type="ECO:0000313" key="14">
    <source>
        <dbReference type="RefSeq" id="XP_006036450.1"/>
    </source>
</evidence>
<evidence type="ECO:0000256" key="9">
    <source>
        <dbReference type="ARBA" id="ARBA00023159"/>
    </source>
</evidence>
<name>A0A1U7STQ7_ALLSI</name>
<dbReference type="eggNOG" id="KOG3119">
    <property type="taxonomic scope" value="Eukaryota"/>
</dbReference>
<evidence type="ECO:0000256" key="8">
    <source>
        <dbReference type="ARBA" id="ARBA00023125"/>
    </source>
</evidence>
<keyword evidence="5" id="KW-0597">Phosphoprotein</keyword>
<evidence type="ECO:0000256" key="10">
    <source>
        <dbReference type="ARBA" id="ARBA00023163"/>
    </source>
</evidence>
<dbReference type="GO" id="GO:0000978">
    <property type="term" value="F:RNA polymerase II cis-regulatory region sequence-specific DNA binding"/>
    <property type="evidence" value="ECO:0007669"/>
    <property type="project" value="TreeGrafter"/>
</dbReference>
<comment type="similarity">
    <text evidence="2">Belongs to the bZIP family.</text>
</comment>
<dbReference type="GO" id="GO:0036488">
    <property type="term" value="C:CHOP-C/EBP complex"/>
    <property type="evidence" value="ECO:0007669"/>
    <property type="project" value="TreeGrafter"/>
</dbReference>
<dbReference type="GeneID" id="102384643"/>
<keyword evidence="11" id="KW-0834">Unfolded protein response</keyword>
<evidence type="ECO:0000256" key="5">
    <source>
        <dbReference type="ARBA" id="ARBA00022553"/>
    </source>
</evidence>
<dbReference type="GO" id="GO:0005737">
    <property type="term" value="C:cytoplasm"/>
    <property type="evidence" value="ECO:0007669"/>
    <property type="project" value="UniProtKB-SubCell"/>
</dbReference>
<dbReference type="STRING" id="38654.A0A1U7STQ7"/>
<dbReference type="RefSeq" id="XP_006036450.1">
    <property type="nucleotide sequence ID" value="XM_006036388.3"/>
</dbReference>
<protein>
    <submittedName>
        <fullName evidence="14 15">DNA damage-inducible transcript 3 protein</fullName>
    </submittedName>
</protein>
<comment type="subcellular location">
    <subcellularLocation>
        <location evidence="1">Cytoplasm</location>
    </subcellularLocation>
</comment>
<keyword evidence="6" id="KW-0832">Ubl conjugation</keyword>
<accession>A0A1U7STQ7</accession>
<evidence type="ECO:0000313" key="13">
    <source>
        <dbReference type="Proteomes" id="UP000189705"/>
    </source>
</evidence>
<dbReference type="GO" id="GO:0006986">
    <property type="term" value="P:response to unfolded protein"/>
    <property type="evidence" value="ECO:0007669"/>
    <property type="project" value="UniProtKB-KW"/>
</dbReference>
<evidence type="ECO:0000256" key="3">
    <source>
        <dbReference type="ARBA" id="ARBA00022490"/>
    </source>
</evidence>
<evidence type="ECO:0000256" key="1">
    <source>
        <dbReference type="ARBA" id="ARBA00004496"/>
    </source>
</evidence>
<dbReference type="GO" id="GO:0000122">
    <property type="term" value="P:negative regulation of transcription by RNA polymerase II"/>
    <property type="evidence" value="ECO:0007669"/>
    <property type="project" value="TreeGrafter"/>
</dbReference>
<gene>
    <name evidence="14 15" type="primary">DDIT3</name>
</gene>
<evidence type="ECO:0000313" key="15">
    <source>
        <dbReference type="RefSeq" id="XP_025048476.1"/>
    </source>
</evidence>
<evidence type="ECO:0000256" key="4">
    <source>
        <dbReference type="ARBA" id="ARBA00022491"/>
    </source>
</evidence>
<dbReference type="Proteomes" id="UP000189705">
    <property type="component" value="Unplaced"/>
</dbReference>
<feature type="compositionally biased region" description="Low complexity" evidence="12">
    <location>
        <begin position="95"/>
        <end position="107"/>
    </location>
</feature>
<reference evidence="14 15" key="1">
    <citation type="submission" date="2025-04" db="UniProtKB">
        <authorList>
            <consortium name="RefSeq"/>
        </authorList>
    </citation>
    <scope>IDENTIFICATION</scope>
</reference>
<keyword evidence="9" id="KW-0010">Activator</keyword>
<evidence type="ECO:0000256" key="7">
    <source>
        <dbReference type="ARBA" id="ARBA00023015"/>
    </source>
</evidence>
<dbReference type="AlphaFoldDB" id="A0A1U7STQ7"/>
<dbReference type="PANTHER" id="PTHR16833:SF0">
    <property type="entry name" value="DNA DAMAGE-INDUCIBLE TRANSCRIPT 3 PROTEIN"/>
    <property type="match status" value="1"/>
</dbReference>
<evidence type="ECO:0000256" key="11">
    <source>
        <dbReference type="ARBA" id="ARBA00023230"/>
    </source>
</evidence>
<keyword evidence="10" id="KW-0804">Transcription</keyword>
<organism evidence="13 14">
    <name type="scientific">Alligator sinensis</name>
    <name type="common">Chinese alligator</name>
    <dbReference type="NCBI Taxonomy" id="38654"/>
    <lineage>
        <taxon>Eukaryota</taxon>
        <taxon>Metazoa</taxon>
        <taxon>Chordata</taxon>
        <taxon>Craniata</taxon>
        <taxon>Vertebrata</taxon>
        <taxon>Euteleostomi</taxon>
        <taxon>Archelosauria</taxon>
        <taxon>Archosauria</taxon>
        <taxon>Crocodylia</taxon>
        <taxon>Alligatoridae</taxon>
        <taxon>Alligatorinae</taxon>
        <taxon>Alligator</taxon>
    </lineage>
</organism>
<keyword evidence="3" id="KW-0963">Cytoplasm</keyword>
<keyword evidence="7" id="KW-0805">Transcription regulation</keyword>